<name>A0ABR8PUM4_9CLOT</name>
<dbReference type="InterPro" id="IPR058533">
    <property type="entry name" value="Cation_efflux_TM"/>
</dbReference>
<keyword evidence="5 6" id="KW-0472">Membrane</keyword>
<dbReference type="RefSeq" id="WP_191768737.1">
    <property type="nucleotide sequence ID" value="NZ_JACSRA010000015.1"/>
</dbReference>
<keyword evidence="2" id="KW-0813">Transport</keyword>
<dbReference type="PANTHER" id="PTHR43840:SF15">
    <property type="entry name" value="MITOCHONDRIAL METAL TRANSPORTER 1-RELATED"/>
    <property type="match status" value="1"/>
</dbReference>
<dbReference type="Proteomes" id="UP000627781">
    <property type="component" value="Unassembled WGS sequence"/>
</dbReference>
<feature type="domain" description="Cation efflux protein transmembrane" evidence="7">
    <location>
        <begin position="9"/>
        <end position="208"/>
    </location>
</feature>
<feature type="transmembrane region" description="Helical" evidence="6">
    <location>
        <begin position="78"/>
        <end position="97"/>
    </location>
</feature>
<dbReference type="EMBL" id="JACSRA010000015">
    <property type="protein sequence ID" value="MBD7911829.1"/>
    <property type="molecule type" value="Genomic_DNA"/>
</dbReference>
<dbReference type="Gene3D" id="1.20.1510.10">
    <property type="entry name" value="Cation efflux protein transmembrane domain"/>
    <property type="match status" value="1"/>
</dbReference>
<evidence type="ECO:0000256" key="3">
    <source>
        <dbReference type="ARBA" id="ARBA00022692"/>
    </source>
</evidence>
<protein>
    <submittedName>
        <fullName evidence="8">Cation transporter</fullName>
    </submittedName>
</protein>
<feature type="transmembrane region" description="Helical" evidence="6">
    <location>
        <begin position="149"/>
        <end position="169"/>
    </location>
</feature>
<gene>
    <name evidence="8" type="ORF">H9661_10705</name>
</gene>
<reference evidence="8 9" key="1">
    <citation type="submission" date="2020-08" db="EMBL/GenBank/DDBJ databases">
        <title>A Genomic Blueprint of the Chicken Gut Microbiome.</title>
        <authorList>
            <person name="Gilroy R."/>
            <person name="Ravi A."/>
            <person name="Getino M."/>
            <person name="Pursley I."/>
            <person name="Horton D.L."/>
            <person name="Alikhan N.-F."/>
            <person name="Baker D."/>
            <person name="Gharbi K."/>
            <person name="Hall N."/>
            <person name="Watson M."/>
            <person name="Adriaenssens E.M."/>
            <person name="Foster-Nyarko E."/>
            <person name="Jarju S."/>
            <person name="Secka A."/>
            <person name="Antonio M."/>
            <person name="Oren A."/>
            <person name="Chaudhuri R."/>
            <person name="La Ragione R.M."/>
            <person name="Hildebrand F."/>
            <person name="Pallen M.J."/>
        </authorList>
    </citation>
    <scope>NUCLEOTIDE SEQUENCE [LARGE SCALE GENOMIC DNA]</scope>
    <source>
        <strain evidence="8 9">Sa3CVN1</strain>
    </source>
</reference>
<evidence type="ECO:0000259" key="7">
    <source>
        <dbReference type="Pfam" id="PF01545"/>
    </source>
</evidence>
<evidence type="ECO:0000256" key="4">
    <source>
        <dbReference type="ARBA" id="ARBA00022989"/>
    </source>
</evidence>
<evidence type="ECO:0000313" key="9">
    <source>
        <dbReference type="Proteomes" id="UP000627781"/>
    </source>
</evidence>
<dbReference type="PANTHER" id="PTHR43840">
    <property type="entry name" value="MITOCHONDRIAL METAL TRANSPORTER 1-RELATED"/>
    <property type="match status" value="1"/>
</dbReference>
<keyword evidence="9" id="KW-1185">Reference proteome</keyword>
<feature type="transmembrane region" description="Helical" evidence="6">
    <location>
        <begin position="12"/>
        <end position="33"/>
    </location>
</feature>
<dbReference type="InterPro" id="IPR027469">
    <property type="entry name" value="Cation_efflux_TMD_sf"/>
</dbReference>
<keyword evidence="3 6" id="KW-0812">Transmembrane</keyword>
<sequence>MKREKNILKLSALGGLFFAVLGIVWGTIINSSMIMFDGLYALISLLLSMLSIGITNYIEKTDFDKFPFGKGMLEPIMVAFHSIVLAVMCSLTFINGIKEFIEGGNSVDADLALGYSLISSVGCALVYVIMYRMRKNVPSDIVKAENNQWLMDTFLSIGVLCGFIVSIVLEMNSLSHLTKYVDPLMVIISSILFIRVPIIMLHKSFKEIINSSADEEINDRIYTIVKNIEEEYNFEDSITRVSKIGRELRIEIDFVFNDNSTLNELEEMDKVREEVYKNMKSLNFKKWLNVNFTGDRKWAL</sequence>
<keyword evidence="4 6" id="KW-1133">Transmembrane helix</keyword>
<proteinExistence type="predicted"/>
<dbReference type="Pfam" id="PF01545">
    <property type="entry name" value="Cation_efflux"/>
    <property type="match status" value="1"/>
</dbReference>
<feature type="transmembrane region" description="Helical" evidence="6">
    <location>
        <begin position="39"/>
        <end position="58"/>
    </location>
</feature>
<organism evidence="8 9">
    <name type="scientific">Clostridium cibarium</name>
    <dbReference type="NCBI Taxonomy" id="2762247"/>
    <lineage>
        <taxon>Bacteria</taxon>
        <taxon>Bacillati</taxon>
        <taxon>Bacillota</taxon>
        <taxon>Clostridia</taxon>
        <taxon>Eubacteriales</taxon>
        <taxon>Clostridiaceae</taxon>
        <taxon>Clostridium</taxon>
    </lineage>
</organism>
<evidence type="ECO:0000256" key="1">
    <source>
        <dbReference type="ARBA" id="ARBA00004141"/>
    </source>
</evidence>
<evidence type="ECO:0000256" key="2">
    <source>
        <dbReference type="ARBA" id="ARBA00022448"/>
    </source>
</evidence>
<dbReference type="SUPFAM" id="SSF161111">
    <property type="entry name" value="Cation efflux protein transmembrane domain-like"/>
    <property type="match status" value="1"/>
</dbReference>
<evidence type="ECO:0000256" key="5">
    <source>
        <dbReference type="ARBA" id="ARBA00023136"/>
    </source>
</evidence>
<dbReference type="InterPro" id="IPR050291">
    <property type="entry name" value="CDF_Transporter"/>
</dbReference>
<accession>A0ABR8PUM4</accession>
<evidence type="ECO:0000313" key="8">
    <source>
        <dbReference type="EMBL" id="MBD7911829.1"/>
    </source>
</evidence>
<comment type="subcellular location">
    <subcellularLocation>
        <location evidence="1">Membrane</location>
        <topology evidence="1">Multi-pass membrane protein</topology>
    </subcellularLocation>
</comment>
<feature type="transmembrane region" description="Helical" evidence="6">
    <location>
        <begin position="181"/>
        <end position="201"/>
    </location>
</feature>
<comment type="caution">
    <text evidence="8">The sequence shown here is derived from an EMBL/GenBank/DDBJ whole genome shotgun (WGS) entry which is preliminary data.</text>
</comment>
<feature type="transmembrane region" description="Helical" evidence="6">
    <location>
        <begin position="109"/>
        <end position="129"/>
    </location>
</feature>
<evidence type="ECO:0000256" key="6">
    <source>
        <dbReference type="SAM" id="Phobius"/>
    </source>
</evidence>